<reference evidence="3" key="1">
    <citation type="submission" date="2019-06" db="EMBL/GenBank/DDBJ databases">
        <title>The complete genome of Emcibacter congregatus ZYLT.</title>
        <authorList>
            <person name="Zhao Z."/>
        </authorList>
    </citation>
    <scope>NUCLEOTIDE SEQUENCE [LARGE SCALE GENOMIC DNA]</scope>
    <source>
        <strain evidence="3">MCCC 1A06723</strain>
    </source>
</reference>
<sequence length="303" mass="35155">MVKAILTLKPDSSYNDKREEWYHFPQTYLNQIRNSLGDWFIYYEPRRLSTHLNKAGGKQAYFAVGKIADIKSDLHNEGHYYAKIEKYLDFDHMVSFKEGDFYYEGGLVKEDGSTNKGAFGRAVRNIEDHEYEAILRAGFEFSLIGEEKYYRRNAEPVQEFGEGEQQEFERPIVEKLVARPFRDDAFRFSVRHAYNETCAMTGLKIINGGGRPEVQAAHIMPVADKGPDSIRNGLALSGTVHWMFDRGLLSLDDEYRILTADEYLPPQVKHLLNSSGRITLPERSEFFPHPRYLEFHRKTFFKG</sequence>
<keyword evidence="3" id="KW-1185">Reference proteome</keyword>
<dbReference type="GO" id="GO:0004519">
    <property type="term" value="F:endonuclease activity"/>
    <property type="evidence" value="ECO:0007669"/>
    <property type="project" value="UniProtKB-KW"/>
</dbReference>
<keyword evidence="2" id="KW-0540">Nuclease</keyword>
<feature type="domain" description="HNH nuclease" evidence="1">
    <location>
        <begin position="198"/>
        <end position="252"/>
    </location>
</feature>
<evidence type="ECO:0000313" key="3">
    <source>
        <dbReference type="Proteomes" id="UP000319148"/>
    </source>
</evidence>
<keyword evidence="2" id="KW-0378">Hydrolase</keyword>
<organism evidence="2 3">
    <name type="scientific">Emcibacter nanhaiensis</name>
    <dbReference type="NCBI Taxonomy" id="1505037"/>
    <lineage>
        <taxon>Bacteria</taxon>
        <taxon>Pseudomonadati</taxon>
        <taxon>Pseudomonadota</taxon>
        <taxon>Alphaproteobacteria</taxon>
        <taxon>Emcibacterales</taxon>
        <taxon>Emcibacteraceae</taxon>
        <taxon>Emcibacter</taxon>
    </lineage>
</organism>
<dbReference type="EMBL" id="VFIY01000005">
    <property type="protein sequence ID" value="TPD62050.1"/>
    <property type="molecule type" value="Genomic_DNA"/>
</dbReference>
<proteinExistence type="predicted"/>
<keyword evidence="2" id="KW-0255">Endonuclease</keyword>
<dbReference type="Proteomes" id="UP000319148">
    <property type="component" value="Unassembled WGS sequence"/>
</dbReference>
<dbReference type="Pfam" id="PF13391">
    <property type="entry name" value="HNH_2"/>
    <property type="match status" value="1"/>
</dbReference>
<gene>
    <name evidence="2" type="ORF">FIV46_05755</name>
</gene>
<comment type="caution">
    <text evidence="2">The sequence shown here is derived from an EMBL/GenBank/DDBJ whole genome shotgun (WGS) entry which is preliminary data.</text>
</comment>
<dbReference type="OrthoDB" id="7181882at2"/>
<evidence type="ECO:0000313" key="2">
    <source>
        <dbReference type="EMBL" id="TPD62050.1"/>
    </source>
</evidence>
<accession>A0A501PNJ3</accession>
<protein>
    <submittedName>
        <fullName evidence="2">Restriction endonuclease</fullName>
    </submittedName>
</protein>
<dbReference type="AlphaFoldDB" id="A0A501PNJ3"/>
<evidence type="ECO:0000259" key="1">
    <source>
        <dbReference type="Pfam" id="PF13391"/>
    </source>
</evidence>
<name>A0A501PNJ3_9PROT</name>
<dbReference type="InterPro" id="IPR003615">
    <property type="entry name" value="HNH_nuc"/>
</dbReference>